<name>A0A0D0PUF6_KITGR</name>
<evidence type="ECO:0000313" key="4">
    <source>
        <dbReference type="Proteomes" id="UP000032066"/>
    </source>
</evidence>
<dbReference type="GO" id="GO:0003700">
    <property type="term" value="F:DNA-binding transcription factor activity"/>
    <property type="evidence" value="ECO:0007669"/>
    <property type="project" value="InterPro"/>
</dbReference>
<evidence type="ECO:0000313" key="3">
    <source>
        <dbReference type="EMBL" id="KIQ64062.1"/>
    </source>
</evidence>
<proteinExistence type="predicted"/>
<dbReference type="CDD" id="cd01109">
    <property type="entry name" value="HTH_YyaN"/>
    <property type="match status" value="1"/>
</dbReference>
<accession>A0A0D0PUF6</accession>
<dbReference type="PATRIC" id="fig|2064.6.peg.6117"/>
<dbReference type="PROSITE" id="PS50937">
    <property type="entry name" value="HTH_MERR_2"/>
    <property type="match status" value="1"/>
</dbReference>
<dbReference type="Proteomes" id="UP000032066">
    <property type="component" value="Unassembled WGS sequence"/>
</dbReference>
<dbReference type="Gene3D" id="1.10.1660.10">
    <property type="match status" value="1"/>
</dbReference>
<keyword evidence="1" id="KW-0238">DNA-binding</keyword>
<dbReference type="PANTHER" id="PTHR30204">
    <property type="entry name" value="REDOX-CYCLING DRUG-SENSING TRANSCRIPTIONAL ACTIVATOR SOXR"/>
    <property type="match status" value="1"/>
</dbReference>
<dbReference type="InterPro" id="IPR009061">
    <property type="entry name" value="DNA-bd_dom_put_sf"/>
</dbReference>
<dbReference type="Pfam" id="PF13411">
    <property type="entry name" value="MerR_1"/>
    <property type="match status" value="1"/>
</dbReference>
<comment type="caution">
    <text evidence="3">The sequence shown here is derived from an EMBL/GenBank/DDBJ whole genome shotgun (WGS) entry which is preliminary data.</text>
</comment>
<dbReference type="PANTHER" id="PTHR30204:SF98">
    <property type="entry name" value="HTH-TYPE TRANSCRIPTIONAL REGULATOR ADHR"/>
    <property type="match status" value="1"/>
</dbReference>
<gene>
    <name evidence="3" type="ORF">TR51_28800</name>
</gene>
<sequence>MLTPAEAAERSGFSLDTLRYYERIGLLTAITRAASGHRRFTPDDLAWLGILRCLRDTGMPIADMRRYAELARVEGPGSLRDRIALLERHDAAVDEQIALLERQRTHLRDKIAYYREVLDGG</sequence>
<dbReference type="STRING" id="2064.TR51_28800"/>
<dbReference type="GO" id="GO:0003677">
    <property type="term" value="F:DNA binding"/>
    <property type="evidence" value="ECO:0007669"/>
    <property type="project" value="UniProtKB-KW"/>
</dbReference>
<organism evidence="3 4">
    <name type="scientific">Kitasatospora griseola</name>
    <name type="common">Streptomyces griseolosporeus</name>
    <dbReference type="NCBI Taxonomy" id="2064"/>
    <lineage>
        <taxon>Bacteria</taxon>
        <taxon>Bacillati</taxon>
        <taxon>Actinomycetota</taxon>
        <taxon>Actinomycetes</taxon>
        <taxon>Kitasatosporales</taxon>
        <taxon>Streptomycetaceae</taxon>
        <taxon>Kitasatospora</taxon>
    </lineage>
</organism>
<protein>
    <submittedName>
        <fullName evidence="3">MerR family transcriptional regulator</fullName>
    </submittedName>
</protein>
<feature type="domain" description="HTH merR-type" evidence="2">
    <location>
        <begin position="1"/>
        <end position="70"/>
    </location>
</feature>
<dbReference type="InterPro" id="IPR000551">
    <property type="entry name" value="MerR-type_HTH_dom"/>
</dbReference>
<evidence type="ECO:0000256" key="1">
    <source>
        <dbReference type="ARBA" id="ARBA00023125"/>
    </source>
</evidence>
<dbReference type="SUPFAM" id="SSF46955">
    <property type="entry name" value="Putative DNA-binding domain"/>
    <property type="match status" value="1"/>
</dbReference>
<dbReference type="EMBL" id="JXZB01000004">
    <property type="protein sequence ID" value="KIQ64062.1"/>
    <property type="molecule type" value="Genomic_DNA"/>
</dbReference>
<dbReference type="PRINTS" id="PR00040">
    <property type="entry name" value="HTHMERR"/>
</dbReference>
<reference evidence="3 4" key="1">
    <citation type="submission" date="2015-02" db="EMBL/GenBank/DDBJ databases">
        <title>Draft genome sequence of Kitasatospora griseola MF730-N6, a bafilomycin, terpentecin and satosporin producer.</title>
        <authorList>
            <person name="Arens J.C."/>
            <person name="Haltli B."/>
            <person name="Kerr R.G."/>
        </authorList>
    </citation>
    <scope>NUCLEOTIDE SEQUENCE [LARGE SCALE GENOMIC DNA]</scope>
    <source>
        <strain evidence="3 4">MF730-N6</strain>
    </source>
</reference>
<dbReference type="InterPro" id="IPR047057">
    <property type="entry name" value="MerR_fam"/>
</dbReference>
<evidence type="ECO:0000259" key="2">
    <source>
        <dbReference type="PROSITE" id="PS50937"/>
    </source>
</evidence>
<dbReference type="SMART" id="SM00422">
    <property type="entry name" value="HTH_MERR"/>
    <property type="match status" value="1"/>
</dbReference>
<dbReference type="AlphaFoldDB" id="A0A0D0PUF6"/>
<keyword evidence="4" id="KW-1185">Reference proteome</keyword>